<evidence type="ECO:0000313" key="1">
    <source>
        <dbReference type="EMBL" id="EQC30841.1"/>
    </source>
</evidence>
<dbReference type="OrthoDB" id="10525540at2759"/>
<reference evidence="1 2" key="1">
    <citation type="submission" date="2012-04" db="EMBL/GenBank/DDBJ databases">
        <title>The Genome Sequence of Saprolegnia declina VS20.</title>
        <authorList>
            <consortium name="The Broad Institute Genome Sequencing Platform"/>
            <person name="Russ C."/>
            <person name="Nusbaum C."/>
            <person name="Tyler B."/>
            <person name="van West P."/>
            <person name="Dieguez-Uribeondo J."/>
            <person name="de Bruijn I."/>
            <person name="Tripathy S."/>
            <person name="Jiang R."/>
            <person name="Young S.K."/>
            <person name="Zeng Q."/>
            <person name="Gargeya S."/>
            <person name="Fitzgerald M."/>
            <person name="Haas B."/>
            <person name="Abouelleil A."/>
            <person name="Alvarado L."/>
            <person name="Arachchi H.M."/>
            <person name="Berlin A."/>
            <person name="Chapman S.B."/>
            <person name="Goldberg J."/>
            <person name="Griggs A."/>
            <person name="Gujja S."/>
            <person name="Hansen M."/>
            <person name="Howarth C."/>
            <person name="Imamovic A."/>
            <person name="Larimer J."/>
            <person name="McCowen C."/>
            <person name="Montmayeur A."/>
            <person name="Murphy C."/>
            <person name="Neiman D."/>
            <person name="Pearson M."/>
            <person name="Priest M."/>
            <person name="Roberts A."/>
            <person name="Saif S."/>
            <person name="Shea T."/>
            <person name="Sisk P."/>
            <person name="Sykes S."/>
            <person name="Wortman J."/>
            <person name="Nusbaum C."/>
            <person name="Birren B."/>
        </authorList>
    </citation>
    <scope>NUCLEOTIDE SEQUENCE [LARGE SCALE GENOMIC DNA]</scope>
    <source>
        <strain evidence="1 2">VS20</strain>
    </source>
</reference>
<gene>
    <name evidence="1" type="ORF">SDRG_11600</name>
</gene>
<dbReference type="InParanoid" id="T0Q889"/>
<dbReference type="EMBL" id="JH767173">
    <property type="protein sequence ID" value="EQC30841.1"/>
    <property type="molecule type" value="Genomic_DNA"/>
</dbReference>
<keyword evidence="2" id="KW-1185">Reference proteome</keyword>
<dbReference type="OMA" id="QLELTWI"/>
<name>T0Q889_SAPDV</name>
<proteinExistence type="predicted"/>
<dbReference type="VEuPathDB" id="FungiDB:SDRG_11600"/>
<accession>T0Q889</accession>
<sequence>MTKQDAKAATAADNAMFGGAERQLPSVASTIDELGAAAPAVQAAIDDLQGTDAAALQDHETAVVKELATTAARMADAHKVQHVVSTGTLASAADDSDEKEPALKVRRVDVARPYVLSLPPEIIFQHILSIVAWKDVDAFIEAVPMVPLPPAFASFMMLRDDFDLHHHWPALRLFQIPDTHLRLALAALPAFPLIWLFVDEAWNAEVRLAVTLREVIDALRPVPHIELFWTNEVPHTALLDIVNAYGDKVEAVQFIICRYLPTETAVFDALARCVNIRSASFICEDCPNKLSACIDAVTTPAHGRLHSLEVHSYGRLDASPIVAWLQKPYAKALRFTCRSVRDEDRLAYAIATSRGLTSLHVDVDSDRGKFMGELTRYSLHLTDFGMYVQFGDDDVLKRLNCRKLTSLSVEAIVSAAWPPSRLSSIFRS</sequence>
<dbReference type="RefSeq" id="XP_008615865.1">
    <property type="nucleotide sequence ID" value="XM_008617643.1"/>
</dbReference>
<organism evidence="1 2">
    <name type="scientific">Saprolegnia diclina (strain VS20)</name>
    <dbReference type="NCBI Taxonomy" id="1156394"/>
    <lineage>
        <taxon>Eukaryota</taxon>
        <taxon>Sar</taxon>
        <taxon>Stramenopiles</taxon>
        <taxon>Oomycota</taxon>
        <taxon>Saprolegniomycetes</taxon>
        <taxon>Saprolegniales</taxon>
        <taxon>Saprolegniaceae</taxon>
        <taxon>Saprolegnia</taxon>
    </lineage>
</organism>
<evidence type="ECO:0000313" key="2">
    <source>
        <dbReference type="Proteomes" id="UP000030762"/>
    </source>
</evidence>
<dbReference type="GeneID" id="19952327"/>
<protein>
    <submittedName>
        <fullName evidence="1">Uncharacterized protein</fullName>
    </submittedName>
</protein>
<dbReference type="Proteomes" id="UP000030762">
    <property type="component" value="Unassembled WGS sequence"/>
</dbReference>
<dbReference type="AlphaFoldDB" id="T0Q889"/>